<evidence type="ECO:0000313" key="1">
    <source>
        <dbReference type="EMBL" id="MDT2738289.1"/>
    </source>
</evidence>
<dbReference type="AlphaFoldDB" id="A0AAE4L4U0"/>
<accession>A0AAE4L4U0</accession>
<name>A0AAE4L4U0_9ENTE</name>
<sequence>MIKHQVIAYTNEEIEVNGEMQKIGYTFEKFTNSGKLSKSDDHFYLIETYPELKEAAESEIAKFITLVKQTESDMKRALELKAIIDNADFDSELVSIKHKVSKSKWYDNDGVGNMRSRYDVKVPVAVKDEALELQAIRKKHQGNDTFDFSATSYKTITEREADHDNF</sequence>
<dbReference type="RefSeq" id="WP_311797648.1">
    <property type="nucleotide sequence ID" value="NZ_JARQAI010000053.1"/>
</dbReference>
<proteinExistence type="predicted"/>
<reference evidence="1" key="1">
    <citation type="submission" date="2023-03" db="EMBL/GenBank/DDBJ databases">
        <authorList>
            <person name="Shen W."/>
            <person name="Cai J."/>
        </authorList>
    </citation>
    <scope>NUCLEOTIDE SEQUENCE</scope>
    <source>
        <strain evidence="1">P69-2</strain>
    </source>
</reference>
<evidence type="ECO:0000313" key="2">
    <source>
        <dbReference type="Proteomes" id="UP001180842"/>
    </source>
</evidence>
<gene>
    <name evidence="1" type="ORF">P7H00_14380</name>
</gene>
<dbReference type="EMBL" id="JARQAI010000053">
    <property type="protein sequence ID" value="MDT2738289.1"/>
    <property type="molecule type" value="Genomic_DNA"/>
</dbReference>
<protein>
    <submittedName>
        <fullName evidence="1">Uncharacterized protein</fullName>
    </submittedName>
</protein>
<dbReference type="Proteomes" id="UP001180842">
    <property type="component" value="Unassembled WGS sequence"/>
</dbReference>
<comment type="caution">
    <text evidence="1">The sequence shown here is derived from an EMBL/GenBank/DDBJ whole genome shotgun (WGS) entry which is preliminary data.</text>
</comment>
<organism evidence="1 2">
    <name type="scientific">Enterococcus pseudoavium</name>
    <dbReference type="NCBI Taxonomy" id="44007"/>
    <lineage>
        <taxon>Bacteria</taxon>
        <taxon>Bacillati</taxon>
        <taxon>Bacillota</taxon>
        <taxon>Bacilli</taxon>
        <taxon>Lactobacillales</taxon>
        <taxon>Enterococcaceae</taxon>
        <taxon>Enterococcus</taxon>
    </lineage>
</organism>